<evidence type="ECO:0000313" key="1">
    <source>
        <dbReference type="EMBL" id="KKL62165.1"/>
    </source>
</evidence>
<accession>A0A0F9FXT0</accession>
<protein>
    <submittedName>
        <fullName evidence="1">Uncharacterized protein</fullName>
    </submittedName>
</protein>
<dbReference type="EMBL" id="LAZR01028578">
    <property type="protein sequence ID" value="KKL62165.1"/>
    <property type="molecule type" value="Genomic_DNA"/>
</dbReference>
<sequence length="185" mass="21066">MPENFFSLSGMPRHSAVKPSERRPGVHIIALFKGNRTEFACLDAFFVFVFQHKQITDANGEKVKVGTPILYYKANRNSKSFRVDPAIVPHRRWMYNYEDNDTITRLGTVDDPTVQHKFASDYTAPAPDGRTGDEIFYDFITNPRQVTKAGGTTFYKPFNASEYILISAGWDGIFGTKDDLTNFNY</sequence>
<dbReference type="AlphaFoldDB" id="A0A0F9FXT0"/>
<reference evidence="1" key="1">
    <citation type="journal article" date="2015" name="Nature">
        <title>Complex archaea that bridge the gap between prokaryotes and eukaryotes.</title>
        <authorList>
            <person name="Spang A."/>
            <person name="Saw J.H."/>
            <person name="Jorgensen S.L."/>
            <person name="Zaremba-Niedzwiedzka K."/>
            <person name="Martijn J."/>
            <person name="Lind A.E."/>
            <person name="van Eijk R."/>
            <person name="Schleper C."/>
            <person name="Guy L."/>
            <person name="Ettema T.J."/>
        </authorList>
    </citation>
    <scope>NUCLEOTIDE SEQUENCE</scope>
</reference>
<comment type="caution">
    <text evidence="1">The sequence shown here is derived from an EMBL/GenBank/DDBJ whole genome shotgun (WGS) entry which is preliminary data.</text>
</comment>
<organism evidence="1">
    <name type="scientific">marine sediment metagenome</name>
    <dbReference type="NCBI Taxonomy" id="412755"/>
    <lineage>
        <taxon>unclassified sequences</taxon>
        <taxon>metagenomes</taxon>
        <taxon>ecological metagenomes</taxon>
    </lineage>
</organism>
<gene>
    <name evidence="1" type="ORF">LCGC14_2187920</name>
</gene>
<name>A0A0F9FXT0_9ZZZZ</name>
<proteinExistence type="predicted"/>